<organism evidence="2">
    <name type="scientific">marine sediment metagenome</name>
    <dbReference type="NCBI Taxonomy" id="412755"/>
    <lineage>
        <taxon>unclassified sequences</taxon>
        <taxon>metagenomes</taxon>
        <taxon>ecological metagenomes</taxon>
    </lineage>
</organism>
<gene>
    <name evidence="2" type="ORF">S01H1_40848</name>
</gene>
<evidence type="ECO:0000256" key="1">
    <source>
        <dbReference type="SAM" id="MobiDB-lite"/>
    </source>
</evidence>
<evidence type="ECO:0000313" key="2">
    <source>
        <dbReference type="EMBL" id="GAG09274.1"/>
    </source>
</evidence>
<dbReference type="EMBL" id="BARS01025880">
    <property type="protein sequence ID" value="GAG09274.1"/>
    <property type="molecule type" value="Genomic_DNA"/>
</dbReference>
<protein>
    <submittedName>
        <fullName evidence="2">Uncharacterized protein</fullName>
    </submittedName>
</protein>
<proteinExistence type="predicted"/>
<feature type="non-terminal residue" evidence="2">
    <location>
        <position position="77"/>
    </location>
</feature>
<comment type="caution">
    <text evidence="2">The sequence shown here is derived from an EMBL/GenBank/DDBJ whole genome shotgun (WGS) entry which is preliminary data.</text>
</comment>
<accession>X0UTU3</accession>
<feature type="region of interest" description="Disordered" evidence="1">
    <location>
        <begin position="1"/>
        <end position="21"/>
    </location>
</feature>
<dbReference type="AlphaFoldDB" id="X0UTU3"/>
<name>X0UTU3_9ZZZZ</name>
<sequence length="77" mass="8512">MTETESARERDRAIGARDGRSPDEVIAAIDSSDWAVDPVQHGMTAMEYQHGEAELIFSDMQQRAGGVNTFFHFPGLT</sequence>
<reference evidence="2" key="1">
    <citation type="journal article" date="2014" name="Front. Microbiol.">
        <title>High frequency of phylogenetically diverse reductive dehalogenase-homologous genes in deep subseafloor sedimentary metagenomes.</title>
        <authorList>
            <person name="Kawai M."/>
            <person name="Futagami T."/>
            <person name="Toyoda A."/>
            <person name="Takaki Y."/>
            <person name="Nishi S."/>
            <person name="Hori S."/>
            <person name="Arai W."/>
            <person name="Tsubouchi T."/>
            <person name="Morono Y."/>
            <person name="Uchiyama I."/>
            <person name="Ito T."/>
            <person name="Fujiyama A."/>
            <person name="Inagaki F."/>
            <person name="Takami H."/>
        </authorList>
    </citation>
    <scope>NUCLEOTIDE SEQUENCE</scope>
    <source>
        <strain evidence="2">Expedition CK06-06</strain>
    </source>
</reference>